<organism evidence="4 5">
    <name type="scientific">Paramarasmius palmivorus</name>
    <dbReference type="NCBI Taxonomy" id="297713"/>
    <lineage>
        <taxon>Eukaryota</taxon>
        <taxon>Fungi</taxon>
        <taxon>Dikarya</taxon>
        <taxon>Basidiomycota</taxon>
        <taxon>Agaricomycotina</taxon>
        <taxon>Agaricomycetes</taxon>
        <taxon>Agaricomycetidae</taxon>
        <taxon>Agaricales</taxon>
        <taxon>Marasmiineae</taxon>
        <taxon>Marasmiaceae</taxon>
        <taxon>Paramarasmius</taxon>
    </lineage>
</organism>
<dbReference type="SUPFAM" id="SSF47459">
    <property type="entry name" value="HLH, helix-loop-helix DNA-binding domain"/>
    <property type="match status" value="1"/>
</dbReference>
<keyword evidence="1" id="KW-0175">Coiled coil</keyword>
<feature type="compositionally biased region" description="Gly residues" evidence="2">
    <location>
        <begin position="591"/>
        <end position="602"/>
    </location>
</feature>
<feature type="compositionally biased region" description="Polar residues" evidence="2">
    <location>
        <begin position="471"/>
        <end position="496"/>
    </location>
</feature>
<feature type="compositionally biased region" description="Basic and acidic residues" evidence="2">
    <location>
        <begin position="893"/>
        <end position="903"/>
    </location>
</feature>
<feature type="region of interest" description="Disordered" evidence="2">
    <location>
        <begin position="769"/>
        <end position="869"/>
    </location>
</feature>
<feature type="region of interest" description="Disordered" evidence="2">
    <location>
        <begin position="268"/>
        <end position="299"/>
    </location>
</feature>
<feature type="compositionally biased region" description="Polar residues" evidence="2">
    <location>
        <begin position="268"/>
        <end position="284"/>
    </location>
</feature>
<feature type="region of interest" description="Disordered" evidence="2">
    <location>
        <begin position="97"/>
        <end position="144"/>
    </location>
</feature>
<feature type="compositionally biased region" description="Low complexity" evidence="2">
    <location>
        <begin position="774"/>
        <end position="803"/>
    </location>
</feature>
<reference evidence="4 5" key="1">
    <citation type="submission" date="2024-01" db="EMBL/GenBank/DDBJ databases">
        <title>A draft genome for a cacao thread blight-causing isolate of Paramarasmius palmivorus.</title>
        <authorList>
            <person name="Baruah I.K."/>
            <person name="Bukari Y."/>
            <person name="Amoako-Attah I."/>
            <person name="Meinhardt L.W."/>
            <person name="Bailey B.A."/>
            <person name="Cohen S.P."/>
        </authorList>
    </citation>
    <scope>NUCLEOTIDE SEQUENCE [LARGE SCALE GENOMIC DNA]</scope>
    <source>
        <strain evidence="4 5">GH-12</strain>
    </source>
</reference>
<feature type="region of interest" description="Disordered" evidence="2">
    <location>
        <begin position="183"/>
        <end position="217"/>
    </location>
</feature>
<dbReference type="GO" id="GO:0046983">
    <property type="term" value="F:protein dimerization activity"/>
    <property type="evidence" value="ECO:0007669"/>
    <property type="project" value="InterPro"/>
</dbReference>
<feature type="compositionally biased region" description="Basic residues" evidence="2">
    <location>
        <begin position="346"/>
        <end position="356"/>
    </location>
</feature>
<feature type="compositionally biased region" description="Low complexity" evidence="2">
    <location>
        <begin position="391"/>
        <end position="400"/>
    </location>
</feature>
<name>A0AAW0C6F1_9AGAR</name>
<feature type="compositionally biased region" description="Low complexity" evidence="2">
    <location>
        <begin position="324"/>
        <end position="339"/>
    </location>
</feature>
<dbReference type="SMART" id="SM00353">
    <property type="entry name" value="HLH"/>
    <property type="match status" value="1"/>
</dbReference>
<feature type="domain" description="BHLH" evidence="3">
    <location>
        <begin position="887"/>
        <end position="986"/>
    </location>
</feature>
<feature type="compositionally biased region" description="Polar residues" evidence="2">
    <location>
        <begin position="516"/>
        <end position="538"/>
    </location>
</feature>
<evidence type="ECO:0000259" key="3">
    <source>
        <dbReference type="PROSITE" id="PS50888"/>
    </source>
</evidence>
<dbReference type="AlphaFoldDB" id="A0AAW0C6F1"/>
<feature type="region of interest" description="Disordered" evidence="2">
    <location>
        <begin position="442"/>
        <end position="664"/>
    </location>
</feature>
<dbReference type="EMBL" id="JAYKXP010000057">
    <property type="protein sequence ID" value="KAK7034540.1"/>
    <property type="molecule type" value="Genomic_DNA"/>
</dbReference>
<sequence length="1082" mass="111025">MSRDAFVSSTESYEDYDILEDALQEKFRDSVDRGQKDYLVSFFPMPLSGDSGTTSTSPIDIGSLNAAMSSMSADSGPDPVSPASPVSAITVSAMDLNQPSPITSSASQGQNVNNSASQEASGRSSNISSMFTGFGGKNSSSTQLNASSTQVNLSNLQGLGSLAGLAGFGGALNPQMLMNLDSLNSSLGSQSGMNEGSTTPSGSGSANTGSTSGTPGNVSQQIIIEQFRLAQLQQLQHLQAQIFQQQASPLFYAQMALLNSGAIMGMNNNGEGSASQPQNQTQPRSFHGLPTPGSSTELRASNHPVEFVSPMLLNYADLNDLSNTSSTSPHHASFASTSSHPPPSHVHGHSHSHSHSNPHSLTHTPVFSPHDSNTGGDMSLDGLAPLPSRFSNNNSSSNNNETNPIHHRGTSSAPAHIAFSQPHHSNNDLDFDISPLTSPWLGADMGSGSGSRVHGYHHPQHHQQHSRQNHANSSPFLTASGSNTGPSNKRTASPSNEMMEEYSRKTRQSPAVRATIPSSSSGASNSDIYSTNSLSRRNSIARGSRSVNSTPLLKGTVSIPGSRSRKGSSATTSSSAIKQVGSSPSPNSGAGASGASGLGSGAASGMNFSEGVQDSPSPVDLSLSMPPPAAPASASAGGPNSGGPSPSPSSATPSSSNTFGIGMNGSNTAGGIDINMGFDSPLGGFNFGGMHHHQEQHHQLQSQYDEAGLAPPLMPVTPASIMNLGIGRGGIGGGMFGGFAPGNSSTGGNSSSNTAHMEPSMTANTVPAQRVAPSNSSNSTATSTSASTSASTASTVTATTATGRKAKAKAKTNAEGNSNGAATNTGVSTRSKSNRGGKGATGVSPSLKAILPAGPPSTSESPIIAPKGTSSPVIGSTAFSANASPAVRKTSHKAAEQKRRDSLKTTFDDLRGLLPPIPLPSDDKFSADDAVVGGGYVAGVVAAARASMLPGALPPRGPPKAGGEGPNKGVSKLQLLICGNEYIRVLKGRVERRDEEIERLRREVKKLRLRMGVSEDGKANTHQMYGMDVDGLMGMGGEDEEDEEPVDLEKDLDAAEWTNVRLANNSATISATIPEEEGGEEG</sequence>
<protein>
    <recommendedName>
        <fullName evidence="3">BHLH domain-containing protein</fullName>
    </recommendedName>
</protein>
<feature type="region of interest" description="Disordered" evidence="2">
    <location>
        <begin position="323"/>
        <end position="412"/>
    </location>
</feature>
<proteinExistence type="predicted"/>
<feature type="compositionally biased region" description="Polar residues" evidence="2">
    <location>
        <begin position="815"/>
        <end position="831"/>
    </location>
</feature>
<dbReference type="Gene3D" id="4.10.280.10">
    <property type="entry name" value="Helix-loop-helix DNA-binding domain"/>
    <property type="match status" value="1"/>
</dbReference>
<evidence type="ECO:0000313" key="4">
    <source>
        <dbReference type="EMBL" id="KAK7034540.1"/>
    </source>
</evidence>
<dbReference type="PROSITE" id="PS50888">
    <property type="entry name" value="BHLH"/>
    <property type="match status" value="1"/>
</dbReference>
<dbReference type="InterPro" id="IPR011598">
    <property type="entry name" value="bHLH_dom"/>
</dbReference>
<feature type="coiled-coil region" evidence="1">
    <location>
        <begin position="983"/>
        <end position="1010"/>
    </location>
</feature>
<feature type="compositionally biased region" description="Low complexity" evidence="2">
    <location>
        <begin position="567"/>
        <end position="590"/>
    </location>
</feature>
<evidence type="ECO:0000313" key="5">
    <source>
        <dbReference type="Proteomes" id="UP001383192"/>
    </source>
</evidence>
<keyword evidence="5" id="KW-1185">Reference proteome</keyword>
<dbReference type="Proteomes" id="UP001383192">
    <property type="component" value="Unassembled WGS sequence"/>
</dbReference>
<gene>
    <name evidence="4" type="ORF">VNI00_012387</name>
</gene>
<accession>A0AAW0C6F1</accession>
<comment type="caution">
    <text evidence="4">The sequence shown here is derived from an EMBL/GenBank/DDBJ whole genome shotgun (WGS) entry which is preliminary data.</text>
</comment>
<feature type="region of interest" description="Disordered" evidence="2">
    <location>
        <begin position="883"/>
        <end position="903"/>
    </location>
</feature>
<feature type="compositionally biased region" description="Low complexity" evidence="2">
    <location>
        <begin position="631"/>
        <end position="658"/>
    </location>
</feature>
<feature type="compositionally biased region" description="Basic residues" evidence="2">
    <location>
        <begin position="454"/>
        <end position="468"/>
    </location>
</feature>
<feature type="compositionally biased region" description="Polar residues" evidence="2">
    <location>
        <begin position="606"/>
        <end position="616"/>
    </location>
</feature>
<dbReference type="InterPro" id="IPR036638">
    <property type="entry name" value="HLH_DNA-bd_sf"/>
</dbReference>
<evidence type="ECO:0000256" key="1">
    <source>
        <dbReference type="SAM" id="Coils"/>
    </source>
</evidence>
<dbReference type="Pfam" id="PF00010">
    <property type="entry name" value="HLH"/>
    <property type="match status" value="1"/>
</dbReference>
<evidence type="ECO:0000256" key="2">
    <source>
        <dbReference type="SAM" id="MobiDB-lite"/>
    </source>
</evidence>